<name>A0ABY4MZP9_9MICO</name>
<evidence type="ECO:0000313" key="1">
    <source>
        <dbReference type="EMBL" id="UQN15254.1"/>
    </source>
</evidence>
<gene>
    <name evidence="1" type="ORF">M3M28_01920</name>
</gene>
<sequence>MRWNDLFDDLAGQFDAEHERARRLEAVEDERLRVARTTLRQRLAALQAALEPGECIDIELRSGDRLRAEPIEFGAEWFLARLASPAGHYASVLVPLAGMSSVMLTRSQLDRSLAPRPEAPESLTARLGFVMPLRDLARRRVHCELTTTLGVLRGTIDLVARDHLDLAVHDLDTPRRTPDVAAFRVVPLDEIRLVRVAGDARN</sequence>
<protein>
    <submittedName>
        <fullName evidence="1">Uncharacterized protein</fullName>
    </submittedName>
</protein>
<organism evidence="1">
    <name type="scientific">Gulosibacter sediminis</name>
    <dbReference type="NCBI Taxonomy" id="1729695"/>
    <lineage>
        <taxon>Bacteria</taxon>
        <taxon>Bacillati</taxon>
        <taxon>Actinomycetota</taxon>
        <taxon>Actinomycetes</taxon>
        <taxon>Micrococcales</taxon>
        <taxon>Microbacteriaceae</taxon>
        <taxon>Gulosibacter</taxon>
    </lineage>
</organism>
<accession>A0ABY4MZP9</accession>
<dbReference type="EMBL" id="CP097160">
    <property type="protein sequence ID" value="UQN15254.1"/>
    <property type="molecule type" value="Genomic_DNA"/>
</dbReference>
<reference evidence="1" key="1">
    <citation type="submission" date="2022-05" db="EMBL/GenBank/DDBJ databases">
        <title>Complete genome sequence of toluene-degrading Gulosibacter sediminis strain ACHW.36C.</title>
        <authorList>
            <person name="Wai A.C."/>
            <person name="Lai G.K."/>
            <person name="Griffin S.D."/>
            <person name="Leung F.C."/>
        </authorList>
    </citation>
    <scope>NUCLEOTIDE SEQUENCE [LARGE SCALE GENOMIC DNA]</scope>
    <source>
        <strain evidence="1">ACHW.36C</strain>
    </source>
</reference>
<proteinExistence type="predicted"/>